<organism evidence="1 2">
    <name type="scientific">Carassius auratus</name>
    <name type="common">Goldfish</name>
    <dbReference type="NCBI Taxonomy" id="7957"/>
    <lineage>
        <taxon>Eukaryota</taxon>
        <taxon>Metazoa</taxon>
        <taxon>Chordata</taxon>
        <taxon>Craniata</taxon>
        <taxon>Vertebrata</taxon>
        <taxon>Euteleostomi</taxon>
        <taxon>Actinopterygii</taxon>
        <taxon>Neopterygii</taxon>
        <taxon>Teleostei</taxon>
        <taxon>Ostariophysi</taxon>
        <taxon>Cypriniformes</taxon>
        <taxon>Cyprinidae</taxon>
        <taxon>Cyprininae</taxon>
        <taxon>Carassius</taxon>
    </lineage>
</organism>
<dbReference type="Proteomes" id="UP000515129">
    <property type="component" value="Unplaced"/>
</dbReference>
<name>A0A6P6N7U9_CARAU</name>
<dbReference type="GeneID" id="113075859"/>
<dbReference type="AlphaFoldDB" id="A0A6P6N7U9"/>
<dbReference type="KEGG" id="caua:113075859"/>
<protein>
    <submittedName>
        <fullName evidence="2">cGMP-inhibited 3',5'-cyclic phosphodiesterase A-like</fullName>
    </submittedName>
</protein>
<reference evidence="2" key="1">
    <citation type="submission" date="2025-08" db="UniProtKB">
        <authorList>
            <consortium name="RefSeq"/>
        </authorList>
    </citation>
    <scope>IDENTIFICATION</scope>
    <source>
        <strain evidence="2">Wakin</strain>
        <tissue evidence="2">Muscle</tissue>
    </source>
</reference>
<sequence length="130" mass="14127">MRKRRATAGPLCPYHGHQSSGTSVTVDIAVMGEAHGLISDLLADPSLPPNTCSTLRAVSNLLSTQFTFQPLHHRPRLSPLLAFSDGHACSDSEEMPEKGERLAISKVKPHPPRPYAKPRLKNTTDLCSCC</sequence>
<proteinExistence type="predicted"/>
<accession>A0A6P6N7U9</accession>
<evidence type="ECO:0000313" key="1">
    <source>
        <dbReference type="Proteomes" id="UP000515129"/>
    </source>
</evidence>
<dbReference type="OrthoDB" id="546632at2759"/>
<feature type="non-terminal residue" evidence="2">
    <location>
        <position position="130"/>
    </location>
</feature>
<evidence type="ECO:0000313" key="2">
    <source>
        <dbReference type="RefSeq" id="XP_026104304.1"/>
    </source>
</evidence>
<dbReference type="RefSeq" id="XP_026104304.1">
    <property type="nucleotide sequence ID" value="XM_026248519.1"/>
</dbReference>
<keyword evidence="1" id="KW-1185">Reference proteome</keyword>
<gene>
    <name evidence="2" type="primary">LOC113075859</name>
</gene>